<dbReference type="NCBIfam" id="TIGR01426">
    <property type="entry name" value="MGT"/>
    <property type="match status" value="1"/>
</dbReference>
<dbReference type="Gene3D" id="3.40.50.2000">
    <property type="entry name" value="Glycogen Phosphorylase B"/>
    <property type="match status" value="2"/>
</dbReference>
<keyword evidence="7" id="KW-1185">Reference proteome</keyword>
<evidence type="ECO:0000313" key="7">
    <source>
        <dbReference type="Proteomes" id="UP001212498"/>
    </source>
</evidence>
<dbReference type="PANTHER" id="PTHR48050:SF13">
    <property type="entry name" value="STEROL 3-BETA-GLUCOSYLTRANSFERASE UGT80A2"/>
    <property type="match status" value="1"/>
</dbReference>
<feature type="domain" description="Erythromycin biosynthesis protein CIII-like C-terminal" evidence="4">
    <location>
        <begin position="253"/>
        <end position="382"/>
    </location>
</feature>
<evidence type="ECO:0000256" key="1">
    <source>
        <dbReference type="ARBA" id="ARBA00009995"/>
    </source>
</evidence>
<comment type="similarity">
    <text evidence="1">Belongs to the UDP-glycosyltransferase family.</text>
</comment>
<dbReference type="Pfam" id="PF13579">
    <property type="entry name" value="Glyco_trans_4_4"/>
    <property type="match status" value="1"/>
</dbReference>
<evidence type="ECO:0000313" key="6">
    <source>
        <dbReference type="EMBL" id="MDA0643631.1"/>
    </source>
</evidence>
<dbReference type="CDD" id="cd03784">
    <property type="entry name" value="GT1_Gtf-like"/>
    <property type="match status" value="1"/>
</dbReference>
<dbReference type="EMBL" id="JAPNUD010000072">
    <property type="protein sequence ID" value="MDA0643631.1"/>
    <property type="molecule type" value="Genomic_DNA"/>
</dbReference>
<dbReference type="InterPro" id="IPR050426">
    <property type="entry name" value="Glycosyltransferase_28"/>
</dbReference>
<evidence type="ECO:0000256" key="3">
    <source>
        <dbReference type="ARBA" id="ARBA00022679"/>
    </source>
</evidence>
<gene>
    <name evidence="6" type="ORF">OUY24_23640</name>
</gene>
<proteinExistence type="inferred from homology"/>
<organism evidence="6 7">
    <name type="scientific">Nonomuraea ferruginea</name>
    <dbReference type="NCBI Taxonomy" id="46174"/>
    <lineage>
        <taxon>Bacteria</taxon>
        <taxon>Bacillati</taxon>
        <taxon>Actinomycetota</taxon>
        <taxon>Actinomycetes</taxon>
        <taxon>Streptosporangiales</taxon>
        <taxon>Streptosporangiaceae</taxon>
        <taxon>Nonomuraea</taxon>
    </lineage>
</organism>
<evidence type="ECO:0000259" key="5">
    <source>
        <dbReference type="Pfam" id="PF13579"/>
    </source>
</evidence>
<keyword evidence="3" id="KW-0808">Transferase</keyword>
<dbReference type="PANTHER" id="PTHR48050">
    <property type="entry name" value="STEROL 3-BETA-GLUCOSYLTRANSFERASE"/>
    <property type="match status" value="1"/>
</dbReference>
<evidence type="ECO:0000259" key="4">
    <source>
        <dbReference type="Pfam" id="PF06722"/>
    </source>
</evidence>
<keyword evidence="2" id="KW-0328">Glycosyltransferase</keyword>
<dbReference type="RefSeq" id="WP_271277862.1">
    <property type="nucleotide sequence ID" value="NZ_BAABFD010000001.1"/>
</dbReference>
<dbReference type="Pfam" id="PF06722">
    <property type="entry name" value="EryCIII-like_C"/>
    <property type="match status" value="1"/>
</dbReference>
<dbReference type="InterPro" id="IPR006326">
    <property type="entry name" value="UDPGT_MGT-like"/>
</dbReference>
<feature type="domain" description="Glycosyltransferase subfamily 4-like N-terminal" evidence="5">
    <location>
        <begin position="18"/>
        <end position="132"/>
    </location>
</feature>
<sequence length="396" mass="42819">MGTLAFFAPAAAGHVNPTLGLAAELVRRGHRVTYATTEEYAPRVAETGAEVVPFTSSWEALKGRPAPQMHGREFIRATRMLLGETKAVLAQLGDGERPDLVVHDGPMAWWGRVLAHRWDVPSVETWPNLVGNEHWSMHLKYTTFNPLSPGFLLLLARLATFLRREGLGADVQGFMQGSRAELRLVMLPRAFQYAGETFGPGYRFVGPALTGRAFQGDWQPPDDLPVVLVSLGTGYNDRPDFYRTVLEAAAGRPWRVVLATGAADPAGLGPVPPNVEVHRQVPQLAVLRHARAFVTHAGMGGTMEGLHHGVPLVAVPQMAEQRANADRIAELGLGKTLPPGQVTAGTLWQAVEDVSSDPRVRERLDWMRGEIEAAGGATAAADEIEKLMRPPGDGAG</sequence>
<protein>
    <submittedName>
        <fullName evidence="6">Glycosyltransferase</fullName>
    </submittedName>
</protein>
<dbReference type="InterPro" id="IPR010610">
    <property type="entry name" value="EryCIII-like_C"/>
</dbReference>
<dbReference type="SUPFAM" id="SSF53756">
    <property type="entry name" value="UDP-Glycosyltransferase/glycogen phosphorylase"/>
    <property type="match status" value="1"/>
</dbReference>
<dbReference type="Proteomes" id="UP001212498">
    <property type="component" value="Unassembled WGS sequence"/>
</dbReference>
<reference evidence="6 7" key="1">
    <citation type="submission" date="2022-11" db="EMBL/GenBank/DDBJ databases">
        <title>Nonomuraea corallina sp. nov., a new species of the genus Nonomuraea isolated from sea side sediment in Thai sea.</title>
        <authorList>
            <person name="Ngamcharungchit C."/>
            <person name="Matsumoto A."/>
            <person name="Suriyachadkun C."/>
            <person name="Panbangred W."/>
            <person name="Inahashi Y."/>
            <person name="Intra B."/>
        </authorList>
    </citation>
    <scope>NUCLEOTIDE SEQUENCE [LARGE SCALE GENOMIC DNA]</scope>
    <source>
        <strain evidence="6 7">DSM 43553</strain>
    </source>
</reference>
<accession>A0ABT4T3N2</accession>
<evidence type="ECO:0000256" key="2">
    <source>
        <dbReference type="ARBA" id="ARBA00022676"/>
    </source>
</evidence>
<comment type="caution">
    <text evidence="6">The sequence shown here is derived from an EMBL/GenBank/DDBJ whole genome shotgun (WGS) entry which is preliminary data.</text>
</comment>
<dbReference type="InterPro" id="IPR028098">
    <property type="entry name" value="Glyco_trans_4-like_N"/>
</dbReference>
<name>A0ABT4T3N2_9ACTN</name>
<dbReference type="InterPro" id="IPR002213">
    <property type="entry name" value="UDP_glucos_trans"/>
</dbReference>